<dbReference type="Pfam" id="PF01466">
    <property type="entry name" value="Skp1"/>
    <property type="match status" value="1"/>
</dbReference>
<dbReference type="InterPro" id="IPR036296">
    <property type="entry name" value="SKP1-like_dim_sf"/>
</dbReference>
<dbReference type="InterPro" id="IPR001232">
    <property type="entry name" value="SKP1-like"/>
</dbReference>
<dbReference type="GO" id="GO:0009867">
    <property type="term" value="P:jasmonic acid mediated signaling pathway"/>
    <property type="evidence" value="ECO:0007669"/>
    <property type="project" value="UniProtKB-ARBA"/>
</dbReference>
<accession>A0A803M0H8</accession>
<feature type="domain" description="SKP1 component dimerisation" evidence="5">
    <location>
        <begin position="104"/>
        <end position="134"/>
    </location>
</feature>
<comment type="similarity">
    <text evidence="2 4">Belongs to the SKP1 family.</text>
</comment>
<dbReference type="Gramene" id="AUR62021229-RA">
    <property type="protein sequence ID" value="AUR62021229-RA:cds"/>
    <property type="gene ID" value="AUR62021229"/>
</dbReference>
<dbReference type="SUPFAM" id="SSF54695">
    <property type="entry name" value="POZ domain"/>
    <property type="match status" value="1"/>
</dbReference>
<dbReference type="PANTHER" id="PTHR11165">
    <property type="entry name" value="SKP1"/>
    <property type="match status" value="1"/>
</dbReference>
<dbReference type="PIRSF" id="PIRSF028729">
    <property type="entry name" value="E3_ubiquit_lig_SCF_Skp"/>
    <property type="match status" value="1"/>
</dbReference>
<reference evidence="7" key="1">
    <citation type="journal article" date="2017" name="Nature">
        <title>The genome of Chenopodium quinoa.</title>
        <authorList>
            <person name="Jarvis D.E."/>
            <person name="Ho Y.S."/>
            <person name="Lightfoot D.J."/>
            <person name="Schmoeckel S.M."/>
            <person name="Li B."/>
            <person name="Borm T.J.A."/>
            <person name="Ohyanagi H."/>
            <person name="Mineta K."/>
            <person name="Michell C.T."/>
            <person name="Saber N."/>
            <person name="Kharbatia N.M."/>
            <person name="Rupper R.R."/>
            <person name="Sharp A.R."/>
            <person name="Dally N."/>
            <person name="Boughton B.A."/>
            <person name="Woo Y.H."/>
            <person name="Gao G."/>
            <person name="Schijlen E.G.W.M."/>
            <person name="Guo X."/>
            <person name="Momin A.A."/>
            <person name="Negrao S."/>
            <person name="Al-Babili S."/>
            <person name="Gehring C."/>
            <person name="Roessner U."/>
            <person name="Jung C."/>
            <person name="Murphy K."/>
            <person name="Arold S.T."/>
            <person name="Gojobori T."/>
            <person name="van der Linden C.G."/>
            <person name="van Loo E.N."/>
            <person name="Jellen E.N."/>
            <person name="Maughan P.J."/>
            <person name="Tester M."/>
        </authorList>
    </citation>
    <scope>NUCLEOTIDE SEQUENCE [LARGE SCALE GENOMIC DNA]</scope>
    <source>
        <strain evidence="7">cv. PI 614886</strain>
    </source>
</reference>
<dbReference type="SMR" id="A0A803M0H8"/>
<dbReference type="EnsemblPlants" id="AUR62021229-RA">
    <property type="protein sequence ID" value="AUR62021229-RA:cds"/>
    <property type="gene ID" value="AUR62021229"/>
</dbReference>
<comment type="pathway">
    <text evidence="1 4">Protein modification; protein ubiquitination.</text>
</comment>
<dbReference type="UniPathway" id="UPA00143"/>
<evidence type="ECO:0000256" key="4">
    <source>
        <dbReference type="PIRNR" id="PIRNR028729"/>
    </source>
</evidence>
<keyword evidence="3 4" id="KW-0833">Ubl conjugation pathway</keyword>
<dbReference type="InterPro" id="IPR016072">
    <property type="entry name" value="Skp1_comp_dimer"/>
</dbReference>
<dbReference type="AlphaFoldDB" id="A0A803M0H8"/>
<proteinExistence type="inferred from homology"/>
<sequence length="138" mass="15434">MSSSSTSNKRKIKLRSSDGKTFEVEEAAAMQSETIKSMIEVVSVSEVNGKTLSLVIDYFNKCLDNQSAVENNDDPLIEWALHLFRADQAAFFDLILAAHYLKIKSLEDLTNKVVAGIIRGKSLEEIKQTFNLNNPTHK</sequence>
<dbReference type="InterPro" id="IPR016897">
    <property type="entry name" value="SKP1"/>
</dbReference>
<feature type="domain" description="SKP1 component POZ" evidence="6">
    <location>
        <begin position="11"/>
        <end position="61"/>
    </location>
</feature>
<dbReference type="Pfam" id="PF03931">
    <property type="entry name" value="Skp1_POZ"/>
    <property type="match status" value="1"/>
</dbReference>
<comment type="function">
    <text evidence="4">Involved in ubiquitination and subsequent proteasomal degradation of target proteins. Together with CUL1, RBX1 and a F-box protein, it forms a SCF E3 ubiquitin ligase complex. The functional specificity of this complex depends on the type of F-box protein. In the SCF complex, it serves as an adapter that links the F-box protein to CUL1.</text>
</comment>
<dbReference type="InterPro" id="IPR016073">
    <property type="entry name" value="Skp1_comp_POZ"/>
</dbReference>
<protein>
    <recommendedName>
        <fullName evidence="4">SKP1-like protein</fullName>
    </recommendedName>
</protein>
<comment type="subunit">
    <text evidence="4">Part of a SCF (SKP1-cullin-F-box) protein ligase complex.</text>
</comment>
<evidence type="ECO:0000256" key="3">
    <source>
        <dbReference type="ARBA" id="ARBA00022786"/>
    </source>
</evidence>
<keyword evidence="8" id="KW-1185">Reference proteome</keyword>
<organism evidence="7 8">
    <name type="scientific">Chenopodium quinoa</name>
    <name type="common">Quinoa</name>
    <dbReference type="NCBI Taxonomy" id="63459"/>
    <lineage>
        <taxon>Eukaryota</taxon>
        <taxon>Viridiplantae</taxon>
        <taxon>Streptophyta</taxon>
        <taxon>Embryophyta</taxon>
        <taxon>Tracheophyta</taxon>
        <taxon>Spermatophyta</taxon>
        <taxon>Magnoliopsida</taxon>
        <taxon>eudicotyledons</taxon>
        <taxon>Gunneridae</taxon>
        <taxon>Pentapetalae</taxon>
        <taxon>Caryophyllales</taxon>
        <taxon>Chenopodiaceae</taxon>
        <taxon>Chenopodioideae</taxon>
        <taxon>Atripliceae</taxon>
        <taxon>Chenopodium</taxon>
    </lineage>
</organism>
<evidence type="ECO:0000259" key="5">
    <source>
        <dbReference type="Pfam" id="PF01466"/>
    </source>
</evidence>
<evidence type="ECO:0000256" key="1">
    <source>
        <dbReference type="ARBA" id="ARBA00004906"/>
    </source>
</evidence>
<dbReference type="Gene3D" id="3.30.710.10">
    <property type="entry name" value="Potassium Channel Kv1.1, Chain A"/>
    <property type="match status" value="1"/>
</dbReference>
<evidence type="ECO:0000313" key="8">
    <source>
        <dbReference type="Proteomes" id="UP000596660"/>
    </source>
</evidence>
<dbReference type="Proteomes" id="UP000596660">
    <property type="component" value="Unplaced"/>
</dbReference>
<evidence type="ECO:0000313" key="7">
    <source>
        <dbReference type="EnsemblPlants" id="AUR62021229-RA:cds"/>
    </source>
</evidence>
<dbReference type="GO" id="GO:0016567">
    <property type="term" value="P:protein ubiquitination"/>
    <property type="evidence" value="ECO:0007669"/>
    <property type="project" value="UniProtKB-UniRule"/>
</dbReference>
<name>A0A803M0H8_CHEQI</name>
<dbReference type="SMART" id="SM00512">
    <property type="entry name" value="Skp1"/>
    <property type="match status" value="1"/>
</dbReference>
<reference evidence="7" key="2">
    <citation type="submission" date="2021-03" db="UniProtKB">
        <authorList>
            <consortium name="EnsemblPlants"/>
        </authorList>
    </citation>
    <scope>IDENTIFICATION</scope>
</reference>
<evidence type="ECO:0000256" key="2">
    <source>
        <dbReference type="ARBA" id="ARBA00009993"/>
    </source>
</evidence>
<dbReference type="GO" id="GO:0006511">
    <property type="term" value="P:ubiquitin-dependent protein catabolic process"/>
    <property type="evidence" value="ECO:0007669"/>
    <property type="project" value="InterPro"/>
</dbReference>
<evidence type="ECO:0000259" key="6">
    <source>
        <dbReference type="Pfam" id="PF03931"/>
    </source>
</evidence>
<dbReference type="InterPro" id="IPR011333">
    <property type="entry name" value="SKP1/BTB/POZ_sf"/>
</dbReference>
<dbReference type="SUPFAM" id="SSF81382">
    <property type="entry name" value="Skp1 dimerisation domain-like"/>
    <property type="match status" value="1"/>
</dbReference>